<organism evidence="3 4">
    <name type="scientific">Leucobacter weissii</name>
    <dbReference type="NCBI Taxonomy" id="1983706"/>
    <lineage>
        <taxon>Bacteria</taxon>
        <taxon>Bacillati</taxon>
        <taxon>Actinomycetota</taxon>
        <taxon>Actinomycetes</taxon>
        <taxon>Micrococcales</taxon>
        <taxon>Microbacteriaceae</taxon>
        <taxon>Leucobacter</taxon>
    </lineage>
</organism>
<evidence type="ECO:0000313" key="3">
    <source>
        <dbReference type="EMBL" id="MBO1902737.1"/>
    </source>
</evidence>
<gene>
    <name evidence="3" type="ORF">J4H92_12355</name>
</gene>
<dbReference type="Pfam" id="PF02720">
    <property type="entry name" value="DUF222"/>
    <property type="match status" value="1"/>
</dbReference>
<comment type="caution">
    <text evidence="3">The sequence shown here is derived from an EMBL/GenBank/DDBJ whole genome shotgun (WGS) entry which is preliminary data.</text>
</comment>
<reference evidence="3" key="1">
    <citation type="submission" date="2021-03" db="EMBL/GenBank/DDBJ databases">
        <title>Leucobacter chromiisoli sp. nov., isolated from chromium-containing soil of chemical plant.</title>
        <authorList>
            <person name="Xu Z."/>
        </authorList>
    </citation>
    <scope>NUCLEOTIDE SEQUENCE</scope>
    <source>
        <strain evidence="3">S27</strain>
    </source>
</reference>
<sequence length="535" mass="57443">MTEQHDPASSAAAAVDPGAWAAGEDPAAQAPGALPSPPHEEILVWLERVEMQQRGLDATRLALMAAALDQVADPSGSDADTTTGAAGRVDGRGRELAYRSLRAELAVAFQLSEHQTESQLDLAYQLTHRYPSVFRALEGGEIARRHASVIVDASTVIGVDEAPETLRRRAGYAGEVLGYAVAETPNRLRPIARRLAEQWAQRPLEERYRDARAQRRVYVVDREDGMADLIAHLPAIEAYAIRDRLTRIAIHARHGTRRVPERHQQAPGAADGDGEDAAGSGGAGGTGGCDAGSHGFGDGGADRGESRTRDQLRTDVFADLLLAADEHTLLAGSTAEAVHARVQVLVPAAALPRLTRAETSSDPNAIVCELSGYGPISMRTDQAGNTTDGSTASDGIMAEAGTWEVVTTHPDTAEVLSVDRYRPSEQIRRRLGIRDRRCRFPGCRVPVQRCDLDHTVDAAHGGPTSTFNLAHLCRGHHTLKHHSDWAVTQETGGVLRWRSPTGREYLDRPPGAPPPTARAPGAVRFTRSPAQAPPE</sequence>
<dbReference type="RefSeq" id="WP_208098500.1">
    <property type="nucleotide sequence ID" value="NZ_JAGDYM010000014.1"/>
</dbReference>
<proteinExistence type="predicted"/>
<keyword evidence="4" id="KW-1185">Reference proteome</keyword>
<evidence type="ECO:0000256" key="1">
    <source>
        <dbReference type="SAM" id="MobiDB-lite"/>
    </source>
</evidence>
<dbReference type="CDD" id="cd00085">
    <property type="entry name" value="HNHc"/>
    <property type="match status" value="1"/>
</dbReference>
<dbReference type="Gene3D" id="1.10.30.50">
    <property type="match status" value="1"/>
</dbReference>
<feature type="region of interest" description="Disordered" evidence="1">
    <location>
        <begin position="253"/>
        <end position="308"/>
    </location>
</feature>
<name>A0A939MQA3_9MICO</name>
<evidence type="ECO:0000259" key="2">
    <source>
        <dbReference type="Pfam" id="PF02720"/>
    </source>
</evidence>
<feature type="domain" description="DUF222" evidence="2">
    <location>
        <begin position="90"/>
        <end position="346"/>
    </location>
</feature>
<protein>
    <submittedName>
        <fullName evidence="3">DUF222 domain-containing protein</fullName>
    </submittedName>
</protein>
<feature type="compositionally biased region" description="Gly residues" evidence="1">
    <location>
        <begin position="279"/>
        <end position="299"/>
    </location>
</feature>
<dbReference type="AlphaFoldDB" id="A0A939MQA3"/>
<dbReference type="InterPro" id="IPR003615">
    <property type="entry name" value="HNH_nuc"/>
</dbReference>
<accession>A0A939MQA3</accession>
<dbReference type="Proteomes" id="UP000664382">
    <property type="component" value="Unassembled WGS sequence"/>
</dbReference>
<dbReference type="InterPro" id="IPR003870">
    <property type="entry name" value="DUF222"/>
</dbReference>
<feature type="region of interest" description="Disordered" evidence="1">
    <location>
        <begin position="499"/>
        <end position="535"/>
    </location>
</feature>
<dbReference type="EMBL" id="JAGDYM010000014">
    <property type="protein sequence ID" value="MBO1902737.1"/>
    <property type="molecule type" value="Genomic_DNA"/>
</dbReference>
<evidence type="ECO:0000313" key="4">
    <source>
        <dbReference type="Proteomes" id="UP000664382"/>
    </source>
</evidence>